<dbReference type="EMBL" id="CP036282">
    <property type="protein sequence ID" value="QDL54899.1"/>
    <property type="molecule type" value="Genomic_DNA"/>
</dbReference>
<name>A0A515EQH9_9BURK</name>
<dbReference type="AlphaFoldDB" id="A0A515EQH9"/>
<evidence type="ECO:0000313" key="3">
    <source>
        <dbReference type="Proteomes" id="UP000317365"/>
    </source>
</evidence>
<reference evidence="3" key="1">
    <citation type="submission" date="2019-02" db="EMBL/GenBank/DDBJ databases">
        <title>Complete genome sequence of Rhodoferax sp. Gr-4.</title>
        <authorList>
            <person name="Jin L."/>
        </authorList>
    </citation>
    <scope>NUCLEOTIDE SEQUENCE [LARGE SCALE GENOMIC DNA]</scope>
    <source>
        <strain evidence="3">Gr-4</strain>
    </source>
</reference>
<dbReference type="Pfam" id="PF07739">
    <property type="entry name" value="TipAS"/>
    <property type="match status" value="1"/>
</dbReference>
<dbReference type="RefSeq" id="WP_142812059.1">
    <property type="nucleotide sequence ID" value="NZ_CP036282.1"/>
</dbReference>
<dbReference type="InterPro" id="IPR012925">
    <property type="entry name" value="TipAS_dom"/>
</dbReference>
<protein>
    <submittedName>
        <fullName evidence="2">Transcriptional regulator</fullName>
    </submittedName>
</protein>
<proteinExistence type="predicted"/>
<feature type="domain" description="TipAS antibiotic-recognition" evidence="1">
    <location>
        <begin position="22"/>
        <end position="122"/>
    </location>
</feature>
<dbReference type="InterPro" id="IPR036244">
    <property type="entry name" value="TipA-like_antibiotic-bd"/>
</dbReference>
<dbReference type="Gene3D" id="1.10.490.50">
    <property type="entry name" value="Antibiotic binding domain of TipA-like multidrug resistance regulators"/>
    <property type="match status" value="1"/>
</dbReference>
<reference evidence="3" key="2">
    <citation type="journal article" date="2020" name="Int. J. Syst. Evol. Microbiol.">
        <title>Genomic insights into a novel species Rhodoferax aquaticus sp. nov., isolated from freshwater.</title>
        <authorList>
            <person name="Li T."/>
            <person name="Zhuo Y."/>
            <person name="Jin C.Z."/>
            <person name="Wu X."/>
            <person name="Ko S.R."/>
            <person name="Jin F.J."/>
            <person name="Ahn C.Y."/>
            <person name="Oh H.M."/>
            <person name="Lee H.G."/>
            <person name="Jin L."/>
        </authorList>
    </citation>
    <scope>NUCLEOTIDE SEQUENCE [LARGE SCALE GENOMIC DNA]</scope>
    <source>
        <strain evidence="3">Gr-4</strain>
    </source>
</reference>
<dbReference type="KEGG" id="rhg:EXZ61_12405"/>
<evidence type="ECO:0000313" key="2">
    <source>
        <dbReference type="EMBL" id="QDL54899.1"/>
    </source>
</evidence>
<evidence type="ECO:0000259" key="1">
    <source>
        <dbReference type="Pfam" id="PF07739"/>
    </source>
</evidence>
<dbReference type="Proteomes" id="UP000317365">
    <property type="component" value="Chromosome"/>
</dbReference>
<keyword evidence="3" id="KW-1185">Reference proteome</keyword>
<organism evidence="2 3">
    <name type="scientific">Rhodoferax aquaticus</name>
    <dbReference type="NCBI Taxonomy" id="2527691"/>
    <lineage>
        <taxon>Bacteria</taxon>
        <taxon>Pseudomonadati</taxon>
        <taxon>Pseudomonadota</taxon>
        <taxon>Betaproteobacteria</taxon>
        <taxon>Burkholderiales</taxon>
        <taxon>Comamonadaceae</taxon>
        <taxon>Rhodoferax</taxon>
    </lineage>
</organism>
<accession>A0A515EQH9</accession>
<gene>
    <name evidence="2" type="ORF">EXZ61_12405</name>
</gene>
<sequence length="128" mass="14296">MGIKDASAQTLDACRNAMQTEQTRSLQATNHWSHVDKAQAHADWDAFYKVLAPLVGMQAPESAEVQALMAQHYALASRFYTPSRDAYIGMGLFYSENPAMRDFHNTYHPQMVEFLGDAVYAYAMGNLG</sequence>
<dbReference type="SUPFAM" id="SSF89082">
    <property type="entry name" value="Antibiotic binding domain of TipA-like multidrug resistance regulators"/>
    <property type="match status" value="1"/>
</dbReference>